<evidence type="ECO:0000313" key="2">
    <source>
        <dbReference type="Proteomes" id="UP000724672"/>
    </source>
</evidence>
<gene>
    <name evidence="1" type="ORF">GOQ27_04885</name>
</gene>
<proteinExistence type="predicted"/>
<keyword evidence="2" id="KW-1185">Reference proteome</keyword>
<protein>
    <submittedName>
        <fullName evidence="1">GrdX family protein</fullName>
    </submittedName>
</protein>
<dbReference type="InterPro" id="IPR047735">
    <property type="entry name" value="GrdX-like"/>
</dbReference>
<dbReference type="EMBL" id="WSFT01000021">
    <property type="protein sequence ID" value="MBS4537784.1"/>
    <property type="molecule type" value="Genomic_DNA"/>
</dbReference>
<sequence>MAKIILTNNPLVDKKYSKYYEVKYFDVEYLEVLQKARDHIHIGHKLLTHPLSGSIKPNETPYKSIIISKEKEKLDMESLMIIEESIQTADKFINKIGKTSFIDKAKEDFQVVDLSLIDGCFK</sequence>
<dbReference type="AlphaFoldDB" id="A0A942UVW7"/>
<dbReference type="Proteomes" id="UP000724672">
    <property type="component" value="Unassembled WGS sequence"/>
</dbReference>
<dbReference type="NCBIfam" id="NF038093">
    <property type="entry name" value="GrdX"/>
    <property type="match status" value="1"/>
</dbReference>
<accession>A0A942UVW7</accession>
<evidence type="ECO:0000313" key="1">
    <source>
        <dbReference type="EMBL" id="MBS4537784.1"/>
    </source>
</evidence>
<organism evidence="1 2">
    <name type="scientific">Anaeromonas frigoriresistens</name>
    <dbReference type="NCBI Taxonomy" id="2683708"/>
    <lineage>
        <taxon>Bacteria</taxon>
        <taxon>Bacillati</taxon>
        <taxon>Bacillota</taxon>
        <taxon>Tissierellia</taxon>
        <taxon>Tissierellales</taxon>
        <taxon>Thermohalobacteraceae</taxon>
        <taxon>Anaeromonas</taxon>
    </lineage>
</organism>
<comment type="caution">
    <text evidence="1">The sequence shown here is derived from an EMBL/GenBank/DDBJ whole genome shotgun (WGS) entry which is preliminary data.</text>
</comment>
<dbReference type="RefSeq" id="WP_203365711.1">
    <property type="nucleotide sequence ID" value="NZ_WSFT01000021.1"/>
</dbReference>
<reference evidence="1" key="1">
    <citation type="submission" date="2019-12" db="EMBL/GenBank/DDBJ databases">
        <title>Clostridiaceae gen. nov. sp. nov., isolated from sediment in Xinjiang, China.</title>
        <authorList>
            <person name="Zhang R."/>
        </authorList>
    </citation>
    <scope>NUCLEOTIDE SEQUENCE</scope>
    <source>
        <strain evidence="1">D2Q-11</strain>
    </source>
</reference>
<name>A0A942UVW7_9FIRM</name>